<comment type="function">
    <text evidence="1">Catalyzes the formation of 4-(hydroxymethyl)-2-furancarboxaldehyde phosphate (4-HFC-P) from two molecules of glyceraldehyde-3-P (GA-3-P).</text>
</comment>
<name>A0AAE3KE28_9PSEU</name>
<organism evidence="8 9">
    <name type="scientific">Goodfellowiella coeruleoviolacea</name>
    <dbReference type="NCBI Taxonomy" id="334858"/>
    <lineage>
        <taxon>Bacteria</taxon>
        <taxon>Bacillati</taxon>
        <taxon>Actinomycetota</taxon>
        <taxon>Actinomycetes</taxon>
        <taxon>Pseudonocardiales</taxon>
        <taxon>Pseudonocardiaceae</taxon>
        <taxon>Goodfellowiella</taxon>
    </lineage>
</organism>
<reference evidence="8" key="1">
    <citation type="submission" date="2022-06" db="EMBL/GenBank/DDBJ databases">
        <title>Genomic Encyclopedia of Archaeal and Bacterial Type Strains, Phase II (KMG-II): from individual species to whole genera.</title>
        <authorList>
            <person name="Goeker M."/>
        </authorList>
    </citation>
    <scope>NUCLEOTIDE SEQUENCE</scope>
    <source>
        <strain evidence="8">DSM 43935</strain>
    </source>
</reference>
<evidence type="ECO:0000313" key="8">
    <source>
        <dbReference type="EMBL" id="MCP2163385.1"/>
    </source>
</evidence>
<accession>A0AAE3KE28</accession>
<evidence type="ECO:0000256" key="4">
    <source>
        <dbReference type="ARBA" id="ARBA00023270"/>
    </source>
</evidence>
<evidence type="ECO:0000256" key="1">
    <source>
        <dbReference type="ARBA" id="ARBA00003810"/>
    </source>
</evidence>
<gene>
    <name evidence="8" type="ORF">LX83_000225</name>
</gene>
<feature type="compositionally biased region" description="Basic and acidic residues" evidence="7">
    <location>
        <begin position="397"/>
        <end position="406"/>
    </location>
</feature>
<dbReference type="EC" id="4.2.3.153" evidence="2"/>
<comment type="caution">
    <text evidence="8">The sequence shown here is derived from an EMBL/GenBank/DDBJ whole genome shotgun (WGS) entry which is preliminary data.</text>
</comment>
<evidence type="ECO:0000256" key="6">
    <source>
        <dbReference type="ARBA" id="ARBA00047628"/>
    </source>
</evidence>
<keyword evidence="4" id="KW-0704">Schiff base</keyword>
<evidence type="ECO:0000256" key="2">
    <source>
        <dbReference type="ARBA" id="ARBA00012553"/>
    </source>
</evidence>
<dbReference type="GO" id="GO:0016829">
    <property type="term" value="F:lyase activity"/>
    <property type="evidence" value="ECO:0007669"/>
    <property type="project" value="UniProtKB-KW"/>
</dbReference>
<dbReference type="Proteomes" id="UP001206128">
    <property type="component" value="Unassembled WGS sequence"/>
</dbReference>
<evidence type="ECO:0000313" key="9">
    <source>
        <dbReference type="Proteomes" id="UP001206128"/>
    </source>
</evidence>
<feature type="region of interest" description="Disordered" evidence="7">
    <location>
        <begin position="381"/>
        <end position="406"/>
    </location>
</feature>
<proteinExistence type="predicted"/>
<dbReference type="AlphaFoldDB" id="A0AAE3KE28"/>
<dbReference type="EMBL" id="JAMTCK010000001">
    <property type="protein sequence ID" value="MCP2163385.1"/>
    <property type="molecule type" value="Genomic_DNA"/>
</dbReference>
<dbReference type="RefSeq" id="WP_253765979.1">
    <property type="nucleotide sequence ID" value="NZ_JAMTCK010000001.1"/>
</dbReference>
<keyword evidence="9" id="KW-1185">Reference proteome</keyword>
<dbReference type="InterPro" id="IPR007565">
    <property type="entry name" value="4HFCP_synth"/>
</dbReference>
<keyword evidence="3" id="KW-0456">Lyase</keyword>
<dbReference type="Pfam" id="PF04476">
    <property type="entry name" value="4HFCP_synth"/>
    <property type="match status" value="1"/>
</dbReference>
<evidence type="ECO:0000256" key="5">
    <source>
        <dbReference type="ARBA" id="ARBA00032523"/>
    </source>
</evidence>
<comment type="catalytic activity">
    <reaction evidence="6">
        <text>2 D-glyceraldehyde 3-phosphate = 4-(hydroxymethyl)-2-furancarboxaldehyde phosphate + phosphate + 2 H2O</text>
        <dbReference type="Rhea" id="RHEA:43536"/>
        <dbReference type="ChEBI" id="CHEBI:15377"/>
        <dbReference type="ChEBI" id="CHEBI:43474"/>
        <dbReference type="ChEBI" id="CHEBI:59776"/>
        <dbReference type="ChEBI" id="CHEBI:83407"/>
        <dbReference type="EC" id="4.2.3.153"/>
    </reaction>
</comment>
<protein>
    <recommendedName>
        <fullName evidence="2">(5-formylfuran-3-yl)methyl phosphate synthase</fullName>
        <ecNumber evidence="2">4.2.3.153</ecNumber>
    </recommendedName>
    <alternativeName>
        <fullName evidence="5">4-(hydroxymethyl)-2-furancarboxaldehyde-phosphate synthase</fullName>
    </alternativeName>
</protein>
<sequence>MVASGQHRARQHNRKLLVSVFNPQEAREAVLGGARIVDSEDPRSALGNIKPRQIMAVSDAVLHQRRDQEVQLSTNIGEDQLLFRRAEDGHAIQKSPYEIAGKAAQAALGVAESMGTRVHPCNIVKVGLDGMEIPVLRDVLAEVVDTLNRSEHHSHSQVMSVLFAQDLGLWEQRRNNPLVVRELVALREFTPVAAGADHAEGIDLLDHWTFLVRADGTPFPRKPDLDGLRAENVLPGYADTTRVRVNDPFPHADFGLTTARRTDREAIRKMVDVTAEAGADGIMIDTSVLFKVARVGLVDTAEPDPRPASGQPGPVDLNRFDITGSGADTLVRTGILSVEEIRFFVDYCHHRGVEANLAGSMQSYQAQQVWRLVEKTDQLSTRGGASAVPVDPANPRHGAESAASRRDQVMKRELVAGLAPPEQGGYVWLPERMRDVEGVTDAVHRLRRSFPDISAVYWADRFGNLEPHQERP</sequence>
<evidence type="ECO:0000256" key="7">
    <source>
        <dbReference type="SAM" id="MobiDB-lite"/>
    </source>
</evidence>
<evidence type="ECO:0000256" key="3">
    <source>
        <dbReference type="ARBA" id="ARBA00023239"/>
    </source>
</evidence>